<dbReference type="eggNOG" id="KOG3882">
    <property type="taxonomic scope" value="Eukaryota"/>
</dbReference>
<feature type="transmembrane region" description="Helical" evidence="1">
    <location>
        <begin position="12"/>
        <end position="30"/>
    </location>
</feature>
<evidence type="ECO:0000313" key="3">
    <source>
        <dbReference type="Proteomes" id="UP000001070"/>
    </source>
</evidence>
<reference evidence="2 3" key="1">
    <citation type="journal article" date="2007" name="Nature">
        <title>Evolution of genes and genomes on the Drosophila phylogeny.</title>
        <authorList>
            <consortium name="Drosophila 12 Genomes Consortium"/>
            <person name="Clark A.G."/>
            <person name="Eisen M.B."/>
            <person name="Smith D.R."/>
            <person name="Bergman C.M."/>
            <person name="Oliver B."/>
            <person name="Markow T.A."/>
            <person name="Kaufman T.C."/>
            <person name="Kellis M."/>
            <person name="Gelbart W."/>
            <person name="Iyer V.N."/>
            <person name="Pollard D.A."/>
            <person name="Sackton T.B."/>
            <person name="Larracuente A.M."/>
            <person name="Singh N.D."/>
            <person name="Abad J.P."/>
            <person name="Abt D.N."/>
            <person name="Adryan B."/>
            <person name="Aguade M."/>
            <person name="Akashi H."/>
            <person name="Anderson W.W."/>
            <person name="Aquadro C.F."/>
            <person name="Ardell D.H."/>
            <person name="Arguello R."/>
            <person name="Artieri C.G."/>
            <person name="Barbash D.A."/>
            <person name="Barker D."/>
            <person name="Barsanti P."/>
            <person name="Batterham P."/>
            <person name="Batzoglou S."/>
            <person name="Begun D."/>
            <person name="Bhutkar A."/>
            <person name="Blanco E."/>
            <person name="Bosak S.A."/>
            <person name="Bradley R.K."/>
            <person name="Brand A.D."/>
            <person name="Brent M.R."/>
            <person name="Brooks A.N."/>
            <person name="Brown R.H."/>
            <person name="Butlin R.K."/>
            <person name="Caggese C."/>
            <person name="Calvi B.R."/>
            <person name="Bernardo de Carvalho A."/>
            <person name="Caspi A."/>
            <person name="Castrezana S."/>
            <person name="Celniker S.E."/>
            <person name="Chang J.L."/>
            <person name="Chapple C."/>
            <person name="Chatterji S."/>
            <person name="Chinwalla A."/>
            <person name="Civetta A."/>
            <person name="Clifton S.W."/>
            <person name="Comeron J.M."/>
            <person name="Costello J.C."/>
            <person name="Coyne J.A."/>
            <person name="Daub J."/>
            <person name="David R.G."/>
            <person name="Delcher A.L."/>
            <person name="Delehaunty K."/>
            <person name="Do C.B."/>
            <person name="Ebling H."/>
            <person name="Edwards K."/>
            <person name="Eickbush T."/>
            <person name="Evans J.D."/>
            <person name="Filipski A."/>
            <person name="Findeiss S."/>
            <person name="Freyhult E."/>
            <person name="Fulton L."/>
            <person name="Fulton R."/>
            <person name="Garcia A.C."/>
            <person name="Gardiner A."/>
            <person name="Garfield D.A."/>
            <person name="Garvin B.E."/>
            <person name="Gibson G."/>
            <person name="Gilbert D."/>
            <person name="Gnerre S."/>
            <person name="Godfrey J."/>
            <person name="Good R."/>
            <person name="Gotea V."/>
            <person name="Gravely B."/>
            <person name="Greenberg A.J."/>
            <person name="Griffiths-Jones S."/>
            <person name="Gross S."/>
            <person name="Guigo R."/>
            <person name="Gustafson E.A."/>
            <person name="Haerty W."/>
            <person name="Hahn M.W."/>
            <person name="Halligan D.L."/>
            <person name="Halpern A.L."/>
            <person name="Halter G.M."/>
            <person name="Han M.V."/>
            <person name="Heger A."/>
            <person name="Hillier L."/>
            <person name="Hinrichs A.S."/>
            <person name="Holmes I."/>
            <person name="Hoskins R.A."/>
            <person name="Hubisz M.J."/>
            <person name="Hultmark D."/>
            <person name="Huntley M.A."/>
            <person name="Jaffe D.B."/>
            <person name="Jagadeeshan S."/>
            <person name="Jeck W.R."/>
            <person name="Johnson J."/>
            <person name="Jones C.D."/>
            <person name="Jordan W.C."/>
            <person name="Karpen G.H."/>
            <person name="Kataoka E."/>
            <person name="Keightley P.D."/>
            <person name="Kheradpour P."/>
            <person name="Kirkness E.F."/>
            <person name="Koerich L.B."/>
            <person name="Kristiansen K."/>
            <person name="Kudrna D."/>
            <person name="Kulathinal R.J."/>
            <person name="Kumar S."/>
            <person name="Kwok R."/>
            <person name="Lander E."/>
            <person name="Langley C.H."/>
            <person name="Lapoint R."/>
            <person name="Lazzaro B.P."/>
            <person name="Lee S.J."/>
            <person name="Levesque L."/>
            <person name="Li R."/>
            <person name="Lin C.F."/>
            <person name="Lin M.F."/>
            <person name="Lindblad-Toh K."/>
            <person name="Llopart A."/>
            <person name="Long M."/>
            <person name="Low L."/>
            <person name="Lozovsky E."/>
            <person name="Lu J."/>
            <person name="Luo M."/>
            <person name="Machado C.A."/>
            <person name="Makalowski W."/>
            <person name="Marzo M."/>
            <person name="Matsuda M."/>
            <person name="Matzkin L."/>
            <person name="McAllister B."/>
            <person name="McBride C.S."/>
            <person name="McKernan B."/>
            <person name="McKernan K."/>
            <person name="Mendez-Lago M."/>
            <person name="Minx P."/>
            <person name="Mollenhauer M.U."/>
            <person name="Montooth K."/>
            <person name="Mount S.M."/>
            <person name="Mu X."/>
            <person name="Myers E."/>
            <person name="Negre B."/>
            <person name="Newfeld S."/>
            <person name="Nielsen R."/>
            <person name="Noor M.A."/>
            <person name="O'Grady P."/>
            <person name="Pachter L."/>
            <person name="Papaceit M."/>
            <person name="Parisi M.J."/>
            <person name="Parisi M."/>
            <person name="Parts L."/>
            <person name="Pedersen J.S."/>
            <person name="Pesole G."/>
            <person name="Phillippy A.M."/>
            <person name="Ponting C.P."/>
            <person name="Pop M."/>
            <person name="Porcelli D."/>
            <person name="Powell J.R."/>
            <person name="Prohaska S."/>
            <person name="Pruitt K."/>
            <person name="Puig M."/>
            <person name="Quesneville H."/>
            <person name="Ram K.R."/>
            <person name="Rand D."/>
            <person name="Rasmussen M.D."/>
            <person name="Reed L.K."/>
            <person name="Reenan R."/>
            <person name="Reily A."/>
            <person name="Remington K.A."/>
            <person name="Rieger T.T."/>
            <person name="Ritchie M.G."/>
            <person name="Robin C."/>
            <person name="Rogers Y.H."/>
            <person name="Rohde C."/>
            <person name="Rozas J."/>
            <person name="Rubenfield M.J."/>
            <person name="Ruiz A."/>
            <person name="Russo S."/>
            <person name="Salzberg S.L."/>
            <person name="Sanchez-Gracia A."/>
            <person name="Saranga D.J."/>
            <person name="Sato H."/>
            <person name="Schaeffer S.W."/>
            <person name="Schatz M.C."/>
            <person name="Schlenke T."/>
            <person name="Schwartz R."/>
            <person name="Segarra C."/>
            <person name="Singh R.S."/>
            <person name="Sirot L."/>
            <person name="Sirota M."/>
            <person name="Sisneros N.B."/>
            <person name="Smith C.D."/>
            <person name="Smith T.F."/>
            <person name="Spieth J."/>
            <person name="Stage D.E."/>
            <person name="Stark A."/>
            <person name="Stephan W."/>
            <person name="Strausberg R.L."/>
            <person name="Strempel S."/>
            <person name="Sturgill D."/>
            <person name="Sutton G."/>
            <person name="Sutton G.G."/>
            <person name="Tao W."/>
            <person name="Teichmann S."/>
            <person name="Tobari Y.N."/>
            <person name="Tomimura Y."/>
            <person name="Tsolas J.M."/>
            <person name="Valente V.L."/>
            <person name="Venter E."/>
            <person name="Venter J.C."/>
            <person name="Vicario S."/>
            <person name="Vieira F.G."/>
            <person name="Vilella A.J."/>
            <person name="Villasante A."/>
            <person name="Walenz B."/>
            <person name="Wang J."/>
            <person name="Wasserman M."/>
            <person name="Watts T."/>
            <person name="Wilson D."/>
            <person name="Wilson R.K."/>
            <person name="Wing R.A."/>
            <person name="Wolfner M.F."/>
            <person name="Wong A."/>
            <person name="Wong G.K."/>
            <person name="Wu C.I."/>
            <person name="Wu G."/>
            <person name="Yamamoto D."/>
            <person name="Yang H.P."/>
            <person name="Yang S.P."/>
            <person name="Yorke J.A."/>
            <person name="Yoshida K."/>
            <person name="Zdobnov E."/>
            <person name="Zhang P."/>
            <person name="Zhang Y."/>
            <person name="Zimin A.V."/>
            <person name="Baldwin J."/>
            <person name="Abdouelleil A."/>
            <person name="Abdulkadir J."/>
            <person name="Abebe A."/>
            <person name="Abera B."/>
            <person name="Abreu J."/>
            <person name="Acer S.C."/>
            <person name="Aftuck L."/>
            <person name="Alexander A."/>
            <person name="An P."/>
            <person name="Anderson E."/>
            <person name="Anderson S."/>
            <person name="Arachi H."/>
            <person name="Azer M."/>
            <person name="Bachantsang P."/>
            <person name="Barry A."/>
            <person name="Bayul T."/>
            <person name="Berlin A."/>
            <person name="Bessette D."/>
            <person name="Bloom T."/>
            <person name="Blye J."/>
            <person name="Boguslavskiy L."/>
            <person name="Bonnet C."/>
            <person name="Boukhgalter B."/>
            <person name="Bourzgui I."/>
            <person name="Brown A."/>
            <person name="Cahill P."/>
            <person name="Channer S."/>
            <person name="Cheshatsang Y."/>
            <person name="Chuda L."/>
            <person name="Citroen M."/>
            <person name="Collymore A."/>
            <person name="Cooke P."/>
            <person name="Costello M."/>
            <person name="D'Aco K."/>
            <person name="Daza R."/>
            <person name="De Haan G."/>
            <person name="DeGray S."/>
            <person name="DeMaso C."/>
            <person name="Dhargay N."/>
            <person name="Dooley K."/>
            <person name="Dooley E."/>
            <person name="Doricent M."/>
            <person name="Dorje P."/>
            <person name="Dorjee K."/>
            <person name="Dupes A."/>
            <person name="Elong R."/>
            <person name="Falk J."/>
            <person name="Farina A."/>
            <person name="Faro S."/>
            <person name="Ferguson D."/>
            <person name="Fisher S."/>
            <person name="Foley C.D."/>
            <person name="Franke A."/>
            <person name="Friedrich D."/>
            <person name="Gadbois L."/>
            <person name="Gearin G."/>
            <person name="Gearin C.R."/>
            <person name="Giannoukos G."/>
            <person name="Goode T."/>
            <person name="Graham J."/>
            <person name="Grandbois E."/>
            <person name="Grewal S."/>
            <person name="Gyaltsen K."/>
            <person name="Hafez N."/>
            <person name="Hagos B."/>
            <person name="Hall J."/>
            <person name="Henson C."/>
            <person name="Hollinger A."/>
            <person name="Honan T."/>
            <person name="Huard M.D."/>
            <person name="Hughes L."/>
            <person name="Hurhula B."/>
            <person name="Husby M.E."/>
            <person name="Kamat A."/>
            <person name="Kanga B."/>
            <person name="Kashin S."/>
            <person name="Khazanovich D."/>
            <person name="Kisner P."/>
            <person name="Lance K."/>
            <person name="Lara M."/>
            <person name="Lee W."/>
            <person name="Lennon N."/>
            <person name="Letendre F."/>
            <person name="LeVine R."/>
            <person name="Lipovsky A."/>
            <person name="Liu X."/>
            <person name="Liu J."/>
            <person name="Liu S."/>
            <person name="Lokyitsang T."/>
            <person name="Lokyitsang Y."/>
            <person name="Lubonja R."/>
            <person name="Lui A."/>
            <person name="MacDonald P."/>
            <person name="Magnisalis V."/>
            <person name="Maru K."/>
            <person name="Matthews C."/>
            <person name="McCusker W."/>
            <person name="McDonough S."/>
            <person name="Mehta T."/>
            <person name="Meldrim J."/>
            <person name="Meneus L."/>
            <person name="Mihai O."/>
            <person name="Mihalev A."/>
            <person name="Mihova T."/>
            <person name="Mittelman R."/>
            <person name="Mlenga V."/>
            <person name="Montmayeur A."/>
            <person name="Mulrain L."/>
            <person name="Navidi A."/>
            <person name="Naylor J."/>
            <person name="Negash T."/>
            <person name="Nguyen T."/>
            <person name="Nguyen N."/>
            <person name="Nicol R."/>
            <person name="Norbu C."/>
            <person name="Norbu N."/>
            <person name="Novod N."/>
            <person name="O'Neill B."/>
            <person name="Osman S."/>
            <person name="Markiewicz E."/>
            <person name="Oyono O.L."/>
            <person name="Patti C."/>
            <person name="Phunkhang P."/>
            <person name="Pierre F."/>
            <person name="Priest M."/>
            <person name="Raghuraman S."/>
            <person name="Rege F."/>
            <person name="Reyes R."/>
            <person name="Rise C."/>
            <person name="Rogov P."/>
            <person name="Ross K."/>
            <person name="Ryan E."/>
            <person name="Settipalli S."/>
            <person name="Shea T."/>
            <person name="Sherpa N."/>
            <person name="Shi L."/>
            <person name="Shih D."/>
            <person name="Sparrow T."/>
            <person name="Spaulding J."/>
            <person name="Stalker J."/>
            <person name="Stange-Thomann N."/>
            <person name="Stavropoulos S."/>
            <person name="Stone C."/>
            <person name="Strader C."/>
            <person name="Tesfaye S."/>
            <person name="Thomson T."/>
            <person name="Thoulutsang Y."/>
            <person name="Thoulutsang D."/>
            <person name="Topham K."/>
            <person name="Topping I."/>
            <person name="Tsamla T."/>
            <person name="Vassiliev H."/>
            <person name="Vo A."/>
            <person name="Wangchuk T."/>
            <person name="Wangdi T."/>
            <person name="Weiand M."/>
            <person name="Wilkinson J."/>
            <person name="Wilson A."/>
            <person name="Yadav S."/>
            <person name="Young G."/>
            <person name="Yu Q."/>
            <person name="Zembek L."/>
            <person name="Zhong D."/>
            <person name="Zimmer A."/>
            <person name="Zwirko Z."/>
            <person name="Jaffe D.B."/>
            <person name="Alvarez P."/>
            <person name="Brockman W."/>
            <person name="Butler J."/>
            <person name="Chin C."/>
            <person name="Gnerre S."/>
            <person name="Grabherr M."/>
            <person name="Kleber M."/>
            <person name="Mauceli E."/>
            <person name="MacCallum I."/>
        </authorList>
    </citation>
    <scope>NUCLEOTIDE SEQUENCE [LARGE SCALE GENOMIC DNA]</scope>
    <source>
        <strain evidence="3">Tucson 15287-2541.00</strain>
    </source>
</reference>
<dbReference type="AlphaFoldDB" id="B4J9T2"/>
<dbReference type="PhylomeDB" id="B4J9T2"/>
<dbReference type="InterPro" id="IPR008952">
    <property type="entry name" value="Tetraspanin_EC2_sf"/>
</dbReference>
<dbReference type="OrthoDB" id="7869716at2759"/>
<dbReference type="SUPFAM" id="SSF48652">
    <property type="entry name" value="Tetraspanin"/>
    <property type="match status" value="1"/>
</dbReference>
<proteinExistence type="predicted"/>
<accession>B4J9T2</accession>
<keyword evidence="1" id="KW-0812">Transmembrane</keyword>
<dbReference type="HOGENOM" id="CLU_1074664_0_0_1"/>
<sequence>MAKLLCCSISPGFVIEINVVLIGLGIIFLVDLYNHIYLRSSTLSELDMTIGLLGLSARISWIRGICLFVYLLFAILGIRMSKHPSIIKFAGYMLAGSTLLLFTICVAVSRYLYSSSLRYYTNMMLHTLWMKAQIEMMEELFDCCGIHGSIDYIIANRTWSMAACCNLPDCDGCQDMFHDYMKNIEMEIARDNFALFLIIAIALALMILYYKYAPLTEDPYVPEYMEEKDE</sequence>
<keyword evidence="1" id="KW-1133">Transmembrane helix</keyword>
<gene>
    <name evidence="2" type="primary">Dgri\GH20419</name>
    <name evidence="2" type="ORF">Dgri_GH20419</name>
</gene>
<dbReference type="Proteomes" id="UP000001070">
    <property type="component" value="Unassembled WGS sequence"/>
</dbReference>
<name>B4J9T2_DROGR</name>
<dbReference type="KEGG" id="dgr:6559925"/>
<feature type="transmembrane region" description="Helical" evidence="1">
    <location>
        <begin position="89"/>
        <end position="113"/>
    </location>
</feature>
<protein>
    <submittedName>
        <fullName evidence="2">GH20419</fullName>
    </submittedName>
</protein>
<dbReference type="GO" id="GO:0016020">
    <property type="term" value="C:membrane"/>
    <property type="evidence" value="ECO:0007669"/>
    <property type="project" value="InterPro"/>
</dbReference>
<dbReference type="OMA" id="KLTEYLW"/>
<evidence type="ECO:0000256" key="1">
    <source>
        <dbReference type="SAM" id="Phobius"/>
    </source>
</evidence>
<keyword evidence="3" id="KW-1185">Reference proteome</keyword>
<dbReference type="FunCoup" id="B4J9T2">
    <property type="interactions" value="28"/>
</dbReference>
<organism evidence="3">
    <name type="scientific">Drosophila grimshawi</name>
    <name type="common">Hawaiian fruit fly</name>
    <name type="synonym">Idiomyia grimshawi</name>
    <dbReference type="NCBI Taxonomy" id="7222"/>
    <lineage>
        <taxon>Eukaryota</taxon>
        <taxon>Metazoa</taxon>
        <taxon>Ecdysozoa</taxon>
        <taxon>Arthropoda</taxon>
        <taxon>Hexapoda</taxon>
        <taxon>Insecta</taxon>
        <taxon>Pterygota</taxon>
        <taxon>Neoptera</taxon>
        <taxon>Endopterygota</taxon>
        <taxon>Diptera</taxon>
        <taxon>Brachycera</taxon>
        <taxon>Muscomorpha</taxon>
        <taxon>Ephydroidea</taxon>
        <taxon>Drosophilidae</taxon>
        <taxon>Drosophila</taxon>
        <taxon>Hawaiian Drosophila</taxon>
    </lineage>
</organism>
<dbReference type="InParanoid" id="B4J9T2"/>
<feature type="transmembrane region" description="Helical" evidence="1">
    <location>
        <begin position="50"/>
        <end position="77"/>
    </location>
</feature>
<dbReference type="EMBL" id="CH916367">
    <property type="protein sequence ID" value="EDW01496.1"/>
    <property type="molecule type" value="Genomic_DNA"/>
</dbReference>
<keyword evidence="1" id="KW-0472">Membrane</keyword>
<evidence type="ECO:0000313" key="2">
    <source>
        <dbReference type="EMBL" id="EDW01496.1"/>
    </source>
</evidence>
<feature type="transmembrane region" description="Helical" evidence="1">
    <location>
        <begin position="193"/>
        <end position="210"/>
    </location>
</feature>